<dbReference type="EMBL" id="BART01009942">
    <property type="protein sequence ID" value="GAG82994.1"/>
    <property type="molecule type" value="Genomic_DNA"/>
</dbReference>
<name>X1AKN5_9ZZZZ</name>
<accession>X1AKN5</accession>
<organism evidence="1">
    <name type="scientific">marine sediment metagenome</name>
    <dbReference type="NCBI Taxonomy" id="412755"/>
    <lineage>
        <taxon>unclassified sequences</taxon>
        <taxon>metagenomes</taxon>
        <taxon>ecological metagenomes</taxon>
    </lineage>
</organism>
<gene>
    <name evidence="1" type="ORF">S01H4_21847</name>
</gene>
<reference evidence="1" key="1">
    <citation type="journal article" date="2014" name="Front. Microbiol.">
        <title>High frequency of phylogenetically diverse reductive dehalogenase-homologous genes in deep subseafloor sedimentary metagenomes.</title>
        <authorList>
            <person name="Kawai M."/>
            <person name="Futagami T."/>
            <person name="Toyoda A."/>
            <person name="Takaki Y."/>
            <person name="Nishi S."/>
            <person name="Hori S."/>
            <person name="Arai W."/>
            <person name="Tsubouchi T."/>
            <person name="Morono Y."/>
            <person name="Uchiyama I."/>
            <person name="Ito T."/>
            <person name="Fujiyama A."/>
            <person name="Inagaki F."/>
            <person name="Takami H."/>
        </authorList>
    </citation>
    <scope>NUCLEOTIDE SEQUENCE</scope>
    <source>
        <strain evidence="1">Expedition CK06-06</strain>
    </source>
</reference>
<comment type="caution">
    <text evidence="1">The sequence shown here is derived from an EMBL/GenBank/DDBJ whole genome shotgun (WGS) entry which is preliminary data.</text>
</comment>
<sequence>MRVKEFNNYLYPIKKTSIWVISRSGTELVVDKLVYGKGTCAGASVTECGDKKLRMLSNYYEIEEFDGFKLTTMELPNKVKKVLKTINKTYAHRSVGRNHEEENEYRLEYP</sequence>
<evidence type="ECO:0000313" key="1">
    <source>
        <dbReference type="EMBL" id="GAG82994.1"/>
    </source>
</evidence>
<proteinExistence type="predicted"/>
<protein>
    <submittedName>
        <fullName evidence="1">Uncharacterized protein</fullName>
    </submittedName>
</protein>
<dbReference type="AlphaFoldDB" id="X1AKN5"/>